<organism evidence="3">
    <name type="scientific">Trypanosoma vivax (strain Y486)</name>
    <dbReference type="NCBI Taxonomy" id="1055687"/>
    <lineage>
        <taxon>Eukaryota</taxon>
        <taxon>Discoba</taxon>
        <taxon>Euglenozoa</taxon>
        <taxon>Kinetoplastea</taxon>
        <taxon>Metakinetoplastina</taxon>
        <taxon>Trypanosomatida</taxon>
        <taxon>Trypanosomatidae</taxon>
        <taxon>Trypanosoma</taxon>
        <taxon>Duttonella</taxon>
    </lineage>
</organism>
<feature type="compositionally biased region" description="Basic and acidic residues" evidence="2">
    <location>
        <begin position="121"/>
        <end position="131"/>
    </location>
</feature>
<evidence type="ECO:0000313" key="3">
    <source>
        <dbReference type="EMBL" id="CCC46734.1"/>
    </source>
</evidence>
<name>G0TS10_TRYVY</name>
<feature type="compositionally biased region" description="Polar residues" evidence="2">
    <location>
        <begin position="144"/>
        <end position="153"/>
    </location>
</feature>
<sequence>MSVAVGSAGNTDVTRHFRSTAALRQAVMSKEDEYSKFEQAIVVEVNELRRDPARYALLIKKEATVGYPFVRDDPRPGNCTEMTLEQLRVYINDFQQERNELQETVVRLRQEWEEAECQMKEKWNHEDAERARKVKRSTTRKKQNASQTQEDYISKRQQAALSMNDHYRRQIADAEARIRHIDSSCKWAAEGANVINSCATRLLEAPPVPMLEYSRGLTLAARDVGGDVSSRRSAAATNAFLESHRCSMHDERGGFGCFGGAPTPKRGANAVAEADELVSRLSTSFLRLSQREGSDLDAVPCDDEILGNYGSGDVQNSLSRKTVVSGLDSSLDGSRNDPSFEEHMTGRFTSECLMLKAATATVHCQYGQFSGALRGIQLCSAHAPRKMVLQMLLMQRLPQFLLLTPNVRAGAYEYPAKSIHNPLLWAEGRLLGSGWVRAPDGTECLTLLMATSFEELSIIRDRQDFTLPQINRIINSGGRGGGDSAGCGSGARGDLVVVHTQSSLCVEVLEPTSHPILVPRDQLVVRVLVRADPVRVEFTATVTSTTDPVPDVPELDSELLLVQRSSSDINHVEILLDVRAARCRWACQPVLVHLFERKKSLATVEPYANIGFVRVTPTHGTTDGSCECANSAQTLYQRLRSYHDHYQPTLETRSGAADGSAICIPAVLSEKFCRCPVGIGVEPCGWPVVTNDFNERCATVIEPLCGMWSSTAGSQRVAIHIPRGDYMREHIEAVYYELLREQRHAEHERQSNSQDRAKASIKVREMELEEARRVERETADSLQQEIAQVQKSMVRRRGKELAKLKRLEDELQQQLGGLRDRVAACHRALQAAEQQLALLGRDNAVRRKRCEQLQEECERLAARTERDTPLTVEVVLVAEENALFVSNEGTRLYPVDTGGVLYQGTVPVLTDFCGRAVLLVNGQEAVRWEVRPAR</sequence>
<keyword evidence="1" id="KW-0175">Coiled coil</keyword>
<reference evidence="3" key="1">
    <citation type="journal article" date="2012" name="Proc. Natl. Acad. Sci. U.S.A.">
        <title>Antigenic diversity is generated by distinct evolutionary mechanisms in African trypanosome species.</title>
        <authorList>
            <person name="Jackson A.P."/>
            <person name="Berry A."/>
            <person name="Aslett M."/>
            <person name="Allison H.C."/>
            <person name="Burton P."/>
            <person name="Vavrova-Anderson J."/>
            <person name="Brown R."/>
            <person name="Browne H."/>
            <person name="Corton N."/>
            <person name="Hauser H."/>
            <person name="Gamble J."/>
            <person name="Gilderthorp R."/>
            <person name="Marcello L."/>
            <person name="McQuillan J."/>
            <person name="Otto T.D."/>
            <person name="Quail M.A."/>
            <person name="Sanders M.J."/>
            <person name="van Tonder A."/>
            <person name="Ginger M.L."/>
            <person name="Field M.C."/>
            <person name="Barry J.D."/>
            <person name="Hertz-Fowler C."/>
            <person name="Berriman M."/>
        </authorList>
    </citation>
    <scope>NUCLEOTIDE SEQUENCE</scope>
    <source>
        <strain evidence="3">Y486</strain>
    </source>
</reference>
<feature type="compositionally biased region" description="Basic residues" evidence="2">
    <location>
        <begin position="132"/>
        <end position="143"/>
    </location>
</feature>
<feature type="coiled-coil region" evidence="1">
    <location>
        <begin position="84"/>
        <end position="118"/>
    </location>
</feature>
<feature type="region of interest" description="Disordered" evidence="2">
    <location>
        <begin position="121"/>
        <end position="153"/>
    </location>
</feature>
<dbReference type="AlphaFoldDB" id="G0TS10"/>
<feature type="coiled-coil region" evidence="1">
    <location>
        <begin position="765"/>
        <end position="863"/>
    </location>
</feature>
<gene>
    <name evidence="3" type="ORF">TVY486_0201470</name>
</gene>
<proteinExistence type="predicted"/>
<dbReference type="VEuPathDB" id="TriTrypDB:TvY486_0201470"/>
<protein>
    <submittedName>
        <fullName evidence="3">Uncharacterized protein</fullName>
    </submittedName>
</protein>
<accession>G0TS10</accession>
<evidence type="ECO:0000256" key="1">
    <source>
        <dbReference type="SAM" id="Coils"/>
    </source>
</evidence>
<dbReference type="OMA" id="HELTHES"/>
<evidence type="ECO:0000256" key="2">
    <source>
        <dbReference type="SAM" id="MobiDB-lite"/>
    </source>
</evidence>
<dbReference type="EMBL" id="HE573018">
    <property type="protein sequence ID" value="CCC46734.1"/>
    <property type="molecule type" value="Genomic_DNA"/>
</dbReference>